<sequence>MDRINSLINGIGSLANSSQLNQYSLSIDQLNDLTMLSIYSIDGHESLNEPWYYKITFTSTNKQIDINSILNQPASLTFHAPDPLKQLIQLSSLTAPAQNRTIYGVITEFSLISVSKDEARYQVILNSRLALLANEHRCAIYQNKSVIDVVEDVLRCHGFTGIEYRLDLKNSYPAREFITQWQESDLAFIQRILADIGIWFRFETHSQHPCDVMVISDYEQGFDNKGHLPFKPLSGMNDVQQNSIWNLQFRSKTKQQQVSVNDYNYRTAESNLKSIVNTQIKDTTTYGNDYRYGEHYKQKGSLTSVESGHWYAQIRHEYYISDKIIIRGECNDYQLMPGQIITVDESPINHIQKGIIILSTQCYADRSTSYKTHFTAIPFEELKPYRPAPIAWPKVSGTLPARVTSPDNDIYGYIDTQGRYRVKFDFDLTEWKKGEESLWVRLAKPYAGDTYGFHFPLIDGTEVAIGFTSGNPDRPYIAHAMHDSSNPDHVSTSNKHRNVIRTPANNKLRMDDKREQEHIKLATEYGKTQLNLGHLVNNKKQQRGEGFELRTDEFGAIRASKGVYLTTISQEKATGEQLDMKGTIKQIEKSLDISQALIGCGKVSGAELAEITEQQALFDASNQLQESTVVIHGEQGITQISPRSIQHAANENIIATAGNNASINIFKKLSMAAGEMISIFAHKLGIKLIAASGRVQIQAQSDEMELTAQKNMFITSCAGKITINAQNELLLLSGGGGIRIKNGTIEMIAPTSILQKTAVLSYSGPESIKEAVPSFEKGSLARKFKLHFNDSPSQVLKNQPYRIHFNDGSTQDGITDENGETEIIPMTELEQIKIEILKKE</sequence>
<evidence type="ECO:0000259" key="2">
    <source>
        <dbReference type="Pfam" id="PF04717"/>
    </source>
</evidence>
<dbReference type="Gene3D" id="2.40.50.230">
    <property type="entry name" value="Gp5 N-terminal domain"/>
    <property type="match status" value="1"/>
</dbReference>
<feature type="domain" description="Gp5/Type VI secretion system Vgr protein OB-fold" evidence="2">
    <location>
        <begin position="415"/>
        <end position="480"/>
    </location>
</feature>
<dbReference type="NCBIfam" id="TIGR03361">
    <property type="entry name" value="VI_Rhs_Vgr"/>
    <property type="match status" value="1"/>
</dbReference>
<name>A0A242NDP1_9GAMM</name>
<dbReference type="Gene3D" id="2.30.110.50">
    <property type="match status" value="1"/>
</dbReference>
<dbReference type="InterPro" id="IPR006531">
    <property type="entry name" value="Gp5/Vgr_OB"/>
</dbReference>
<evidence type="ECO:0000313" key="7">
    <source>
        <dbReference type="Proteomes" id="UP000194800"/>
    </source>
</evidence>
<dbReference type="SUPFAM" id="SSF69255">
    <property type="entry name" value="gp5 N-terminal domain-like"/>
    <property type="match status" value="1"/>
</dbReference>
<accession>A0A242NDP1</accession>
<feature type="domain" description="Putative type VI secretion system Rhs element associated Vgr" evidence="4">
    <location>
        <begin position="501"/>
        <end position="597"/>
    </location>
</feature>
<dbReference type="EMBL" id="NART01000067">
    <property type="protein sequence ID" value="OTQ08777.1"/>
    <property type="molecule type" value="Genomic_DNA"/>
</dbReference>
<dbReference type="RefSeq" id="WP_086272147.1">
    <property type="nucleotide sequence ID" value="NZ_CAMLEZ010000013.1"/>
</dbReference>
<protein>
    <recommendedName>
        <fullName evidence="9">Type VI secretion system tip protein VgrG</fullName>
    </recommendedName>
</protein>
<dbReference type="InterPro" id="IPR006533">
    <property type="entry name" value="T6SS_Vgr_RhsGE"/>
</dbReference>
<dbReference type="Pfam" id="PF13296">
    <property type="entry name" value="T6SS_Vgr"/>
    <property type="match status" value="1"/>
</dbReference>
<dbReference type="Proteomes" id="UP000194800">
    <property type="component" value="Unassembled WGS sequence"/>
</dbReference>
<dbReference type="Proteomes" id="UP000194977">
    <property type="component" value="Unassembled WGS sequence"/>
</dbReference>
<comment type="caution">
    <text evidence="5">The sequence shown here is derived from an EMBL/GenBank/DDBJ whole genome shotgun (WGS) entry which is preliminary data.</text>
</comment>
<dbReference type="Gene3D" id="3.55.50.10">
    <property type="entry name" value="Baseplate protein-like domains"/>
    <property type="match status" value="1"/>
</dbReference>
<gene>
    <name evidence="6" type="ORF">B6C91_11180</name>
    <name evidence="5" type="ORF">B6D08_13170</name>
</gene>
<dbReference type="Pfam" id="PF10106">
    <property type="entry name" value="DUF2345"/>
    <property type="match status" value="1"/>
</dbReference>
<dbReference type="SUPFAM" id="SSF69279">
    <property type="entry name" value="Phage tail proteins"/>
    <property type="match status" value="2"/>
</dbReference>
<dbReference type="InterPro" id="IPR028244">
    <property type="entry name" value="T6SS_Rhs_Vgr_dom"/>
</dbReference>
<dbReference type="OrthoDB" id="6710627at2"/>
<feature type="domain" description="DUF2345" evidence="3">
    <location>
        <begin position="621"/>
        <end position="765"/>
    </location>
</feature>
<dbReference type="Pfam" id="PF05954">
    <property type="entry name" value="Phage_GPD"/>
    <property type="match status" value="1"/>
</dbReference>
<evidence type="ECO:0000256" key="1">
    <source>
        <dbReference type="ARBA" id="ARBA00005558"/>
    </source>
</evidence>
<evidence type="ECO:0000259" key="3">
    <source>
        <dbReference type="Pfam" id="PF10106"/>
    </source>
</evidence>
<evidence type="ECO:0008006" key="9">
    <source>
        <dbReference type="Google" id="ProtNLM"/>
    </source>
</evidence>
<keyword evidence="7" id="KW-1185">Reference proteome</keyword>
<dbReference type="EMBL" id="NARP01000048">
    <property type="protein sequence ID" value="OTP97868.1"/>
    <property type="molecule type" value="Genomic_DNA"/>
</dbReference>
<reference evidence="7 8" key="1">
    <citation type="submission" date="2017-03" db="EMBL/GenBank/DDBJ databases">
        <title>Comparative genomics of honeybee gut symbionts reveal geographically distinct and subgroup specific antibiotic resistance.</title>
        <authorList>
            <person name="Ludvigsen J."/>
            <person name="Porcellato D."/>
            <person name="Labee-Lund T.M."/>
            <person name="Amdam G.V."/>
            <person name="Rudi K."/>
        </authorList>
    </citation>
    <scope>NUCLEOTIDE SEQUENCE [LARGE SCALE GENOMIC DNA]</scope>
    <source>
        <strain evidence="5 8">A-7-12</strain>
        <strain evidence="6 7">A-9-12</strain>
    </source>
</reference>
<dbReference type="Pfam" id="PF04717">
    <property type="entry name" value="Phage_base_V"/>
    <property type="match status" value="1"/>
</dbReference>
<dbReference type="InterPro" id="IPR018769">
    <property type="entry name" value="VgrG2_DUF2345"/>
</dbReference>
<evidence type="ECO:0000313" key="5">
    <source>
        <dbReference type="EMBL" id="OTP97868.1"/>
    </source>
</evidence>
<dbReference type="InterPro" id="IPR037026">
    <property type="entry name" value="Vgr_OB-fold_dom_sf"/>
</dbReference>
<dbReference type="NCBIfam" id="TIGR01646">
    <property type="entry name" value="vgr_GE"/>
    <property type="match status" value="1"/>
</dbReference>
<dbReference type="Gene3D" id="4.10.220.110">
    <property type="match status" value="1"/>
</dbReference>
<evidence type="ECO:0000313" key="6">
    <source>
        <dbReference type="EMBL" id="OTQ08777.1"/>
    </source>
</evidence>
<proteinExistence type="inferred from homology"/>
<organism evidence="5 8">
    <name type="scientific">Gilliamella apicola</name>
    <dbReference type="NCBI Taxonomy" id="1196095"/>
    <lineage>
        <taxon>Bacteria</taxon>
        <taxon>Pseudomonadati</taxon>
        <taxon>Pseudomonadota</taxon>
        <taxon>Gammaproteobacteria</taxon>
        <taxon>Orbales</taxon>
        <taxon>Orbaceae</taxon>
        <taxon>Gilliamella</taxon>
    </lineage>
</organism>
<comment type="similarity">
    <text evidence="1">Belongs to the VgrG protein family.</text>
</comment>
<dbReference type="InterPro" id="IPR017847">
    <property type="entry name" value="T6SS_RhsGE_Vgr_subset"/>
</dbReference>
<dbReference type="AlphaFoldDB" id="A0A242NDP1"/>
<evidence type="ECO:0000259" key="4">
    <source>
        <dbReference type="Pfam" id="PF13296"/>
    </source>
</evidence>
<evidence type="ECO:0000313" key="8">
    <source>
        <dbReference type="Proteomes" id="UP000194977"/>
    </source>
</evidence>